<dbReference type="AlphaFoldDB" id="A0A9X2B8G9"/>
<accession>A0A9X2B8G9</accession>
<protein>
    <submittedName>
        <fullName evidence="3">Type IV pilus modification protein PilV</fullName>
    </submittedName>
</protein>
<evidence type="ECO:0000313" key="3">
    <source>
        <dbReference type="EMBL" id="MCJ8146109.1"/>
    </source>
</evidence>
<comment type="caution">
    <text evidence="3">The sequence shown here is derived from an EMBL/GenBank/DDBJ whole genome shotgun (WGS) entry which is preliminary data.</text>
</comment>
<dbReference type="EMBL" id="JAKUML010000005">
    <property type="protein sequence ID" value="MCJ8146109.1"/>
    <property type="molecule type" value="Genomic_DNA"/>
</dbReference>
<dbReference type="InterPro" id="IPR012902">
    <property type="entry name" value="N_methyl_site"/>
</dbReference>
<evidence type="ECO:0000259" key="2">
    <source>
        <dbReference type="Pfam" id="PF22150"/>
    </source>
</evidence>
<keyword evidence="4" id="KW-1185">Reference proteome</keyword>
<name>A0A9X2B8G9_9GAMM</name>
<evidence type="ECO:0000313" key="4">
    <source>
        <dbReference type="Proteomes" id="UP001139701"/>
    </source>
</evidence>
<dbReference type="Pfam" id="PF07963">
    <property type="entry name" value="N_methyl"/>
    <property type="match status" value="1"/>
</dbReference>
<proteinExistence type="predicted"/>
<dbReference type="InterPro" id="IPR013362">
    <property type="entry name" value="Pilus_4_PilV"/>
</dbReference>
<gene>
    <name evidence="3" type="primary">pilV</name>
    <name evidence="3" type="ORF">MKI79_04155</name>
</gene>
<dbReference type="Pfam" id="PF22150">
    <property type="entry name" value="Tt1218-like"/>
    <property type="match status" value="1"/>
</dbReference>
<dbReference type="Proteomes" id="UP001139701">
    <property type="component" value="Unassembled WGS sequence"/>
</dbReference>
<reference evidence="3" key="1">
    <citation type="submission" date="2022-02" db="EMBL/GenBank/DDBJ databases">
        <title>Acinetobacter A3.8 sp. nov., isolated from Sediment (Zhairuo Island).</title>
        <authorList>
            <person name="Zheng K."/>
        </authorList>
    </citation>
    <scope>NUCLEOTIDE SEQUENCE</scope>
    <source>
        <strain evidence="3">A3.8</strain>
    </source>
</reference>
<sequence length="170" mass="17837">MLNYKIQKGVGLVEVLVALIVLALGVLGYTALQLRAVDASGEALVKSQAILVMRGLTESIRANESGQGSYPAAVQSYVGITPTTVAPRTCLNQTCTPAQMATFDAFVSARAAQNVGIQMTMVGCPGTSGRRQCLFAAWDDTQLQATTFAQCMGANGVYVAGAKCVMMEAY</sequence>
<keyword evidence="1" id="KW-0472">Membrane</keyword>
<dbReference type="NCBIfam" id="TIGR02523">
    <property type="entry name" value="type_IV_pilV"/>
    <property type="match status" value="1"/>
</dbReference>
<dbReference type="NCBIfam" id="TIGR02532">
    <property type="entry name" value="IV_pilin_GFxxxE"/>
    <property type="match status" value="1"/>
</dbReference>
<keyword evidence="1" id="KW-1133">Transmembrane helix</keyword>
<feature type="domain" description="Type IV pilin Tt1218-like" evidence="2">
    <location>
        <begin position="31"/>
        <end position="105"/>
    </location>
</feature>
<evidence type="ECO:0000256" key="1">
    <source>
        <dbReference type="SAM" id="Phobius"/>
    </source>
</evidence>
<organism evidence="3 4">
    <name type="scientific">Acinetobacter sedimenti</name>
    <dbReference type="NCBI Taxonomy" id="2919922"/>
    <lineage>
        <taxon>Bacteria</taxon>
        <taxon>Pseudomonadati</taxon>
        <taxon>Pseudomonadota</taxon>
        <taxon>Gammaproteobacteria</taxon>
        <taxon>Moraxellales</taxon>
        <taxon>Moraxellaceae</taxon>
        <taxon>Acinetobacter</taxon>
    </lineage>
</organism>
<feature type="transmembrane region" description="Helical" evidence="1">
    <location>
        <begin position="12"/>
        <end position="32"/>
    </location>
</feature>
<dbReference type="InterPro" id="IPR054402">
    <property type="entry name" value="Tt1218-like_dom"/>
</dbReference>
<dbReference type="RefSeq" id="WP_241570806.1">
    <property type="nucleotide sequence ID" value="NZ_JAKUML010000005.1"/>
</dbReference>
<keyword evidence="1" id="KW-0812">Transmembrane</keyword>